<organism evidence="9 10">
    <name type="scientific">Coccomyxa viridis</name>
    <dbReference type="NCBI Taxonomy" id="1274662"/>
    <lineage>
        <taxon>Eukaryota</taxon>
        <taxon>Viridiplantae</taxon>
        <taxon>Chlorophyta</taxon>
        <taxon>core chlorophytes</taxon>
        <taxon>Trebouxiophyceae</taxon>
        <taxon>Trebouxiophyceae incertae sedis</taxon>
        <taxon>Coccomyxaceae</taxon>
        <taxon>Coccomyxa</taxon>
    </lineage>
</organism>
<dbReference type="GO" id="GO:0004252">
    <property type="term" value="F:serine-type endopeptidase activity"/>
    <property type="evidence" value="ECO:0007669"/>
    <property type="project" value="UniProtKB-UniRule"/>
</dbReference>
<feature type="active site" description="Charge relay system" evidence="5 6">
    <location>
        <position position="285"/>
    </location>
</feature>
<dbReference type="PRINTS" id="PR00723">
    <property type="entry name" value="SUBTILISIN"/>
</dbReference>
<accession>A0AAV1I817</accession>
<dbReference type="PROSITE" id="PS00138">
    <property type="entry name" value="SUBTILASE_SER"/>
    <property type="match status" value="1"/>
</dbReference>
<evidence type="ECO:0000256" key="6">
    <source>
        <dbReference type="PROSITE-ProRule" id="PRU01240"/>
    </source>
</evidence>
<feature type="active site" description="Charge relay system" evidence="5 6">
    <location>
        <position position="501"/>
    </location>
</feature>
<dbReference type="Gene3D" id="3.40.50.200">
    <property type="entry name" value="Peptidase S8/S53 domain"/>
    <property type="match status" value="1"/>
</dbReference>
<name>A0AAV1I817_9CHLO</name>
<comment type="similarity">
    <text evidence="1 6 7">Belongs to the peptidase S8 family.</text>
</comment>
<evidence type="ECO:0000256" key="4">
    <source>
        <dbReference type="ARBA" id="ARBA00022825"/>
    </source>
</evidence>
<dbReference type="FunFam" id="3.40.50.200:FF:000016">
    <property type="entry name" value="Proprotein convertase subtilisin/kexin type 9"/>
    <property type="match status" value="1"/>
</dbReference>
<dbReference type="PANTHER" id="PTHR43806:SF14">
    <property type="entry name" value="TRIPEPTIDYL-PEPTIDASE 2"/>
    <property type="match status" value="1"/>
</dbReference>
<dbReference type="InterPro" id="IPR050131">
    <property type="entry name" value="Peptidase_S8_subtilisin-like"/>
</dbReference>
<evidence type="ECO:0000256" key="7">
    <source>
        <dbReference type="RuleBase" id="RU003355"/>
    </source>
</evidence>
<dbReference type="InterPro" id="IPR023827">
    <property type="entry name" value="Peptidase_S8_Asp-AS"/>
</dbReference>
<keyword evidence="2 6" id="KW-0645">Protease</keyword>
<dbReference type="Proteomes" id="UP001314263">
    <property type="component" value="Unassembled WGS sequence"/>
</dbReference>
<comment type="caution">
    <text evidence="9">The sequence shown here is derived from an EMBL/GenBank/DDBJ whole genome shotgun (WGS) entry which is preliminary data.</text>
</comment>
<feature type="domain" description="Peptidase S8/S53" evidence="8">
    <location>
        <begin position="276"/>
        <end position="538"/>
    </location>
</feature>
<dbReference type="InterPro" id="IPR015500">
    <property type="entry name" value="Peptidase_S8_subtilisin-rel"/>
</dbReference>
<dbReference type="PROSITE" id="PS00136">
    <property type="entry name" value="SUBTILASE_ASP"/>
    <property type="match status" value="1"/>
</dbReference>
<dbReference type="AlphaFoldDB" id="A0AAV1I817"/>
<gene>
    <name evidence="9" type="ORF">CVIRNUC_005875</name>
</gene>
<dbReference type="InterPro" id="IPR034193">
    <property type="entry name" value="PCSK9_ProteinaseK-like"/>
</dbReference>
<dbReference type="SUPFAM" id="SSF52743">
    <property type="entry name" value="Subtilisin-like"/>
    <property type="match status" value="1"/>
</dbReference>
<dbReference type="EMBL" id="CAUYUE010000007">
    <property type="protein sequence ID" value="CAK0782680.1"/>
    <property type="molecule type" value="Genomic_DNA"/>
</dbReference>
<keyword evidence="3 6" id="KW-0378">Hydrolase</keyword>
<dbReference type="PROSITE" id="PS51892">
    <property type="entry name" value="SUBTILASE"/>
    <property type="match status" value="1"/>
</dbReference>
<reference evidence="9 10" key="1">
    <citation type="submission" date="2023-10" db="EMBL/GenBank/DDBJ databases">
        <authorList>
            <person name="Maclean D."/>
            <person name="Macfadyen A."/>
        </authorList>
    </citation>
    <scope>NUCLEOTIDE SEQUENCE [LARGE SCALE GENOMIC DNA]</scope>
</reference>
<dbReference type="InterPro" id="IPR023828">
    <property type="entry name" value="Peptidase_S8_Ser-AS"/>
</dbReference>
<evidence type="ECO:0000259" key="8">
    <source>
        <dbReference type="Pfam" id="PF00082"/>
    </source>
</evidence>
<evidence type="ECO:0000256" key="2">
    <source>
        <dbReference type="ARBA" id="ARBA00022670"/>
    </source>
</evidence>
<dbReference type="PANTHER" id="PTHR43806">
    <property type="entry name" value="PEPTIDASE S8"/>
    <property type="match status" value="1"/>
</dbReference>
<protein>
    <recommendedName>
        <fullName evidence="8">Peptidase S8/S53 domain-containing protein</fullName>
    </recommendedName>
</protein>
<evidence type="ECO:0000256" key="5">
    <source>
        <dbReference type="PIRSR" id="PIRSR615500-1"/>
    </source>
</evidence>
<dbReference type="Pfam" id="PF00082">
    <property type="entry name" value="Peptidase_S8"/>
    <property type="match status" value="1"/>
</dbReference>
<evidence type="ECO:0000313" key="9">
    <source>
        <dbReference type="EMBL" id="CAK0782680.1"/>
    </source>
</evidence>
<evidence type="ECO:0000256" key="1">
    <source>
        <dbReference type="ARBA" id="ARBA00011073"/>
    </source>
</evidence>
<sequence>MDISALGASIVLFAKGPQQPAILQQVCNKTAPTSSSVSKHGTPRVPLECILPSGVAGVFTKQQLALLQHCIPGGIVSQEPDRKVTLPKMRFSTARRYNSTEAAQAAANPSAEPRVTALSGTGRRALRDAASSPTVSLENENFREAETWEYAVSMPVTSAGGRRSMKQGAESPLVTTGLEQFRDAATWQAVITNLTSSAAAYEVHGYGETIGPVASYPSVDMTKLNNGEGNDGTAAVQKTQMLPDNGMLWNLDRIDQRSLPLDREYTYGSKSSDGTGRGVTVYVVDSGIRTTHQEFISASTGQKRATFGVDFIGNFSQSSPIQDCDGHGTHVASIAVGRNVGVAKEANVVAVRVLDCEGTGTISDLVAGLDWVASNAKPPAVATLSLGVPVGQWSQSLEQAARSLITTYNVTVIVASGNSEEDSCYIAPADVGETISVAASDLSTKFNSTDRIVKDEFYTFSNLGSCVDIFAPGVDVYAACGGTFRCTQVNDTSYTWGSGTSMAAPHVAGVVAMYLEQQPKALPSEVKSTLIAAATKGTLELSSARPGTPNRLLYSWIGGNDIVSASMGPPAPRNMSCC</sequence>
<feature type="active site" description="Charge relay system" evidence="5 6">
    <location>
        <position position="327"/>
    </location>
</feature>
<dbReference type="GO" id="GO:0008240">
    <property type="term" value="F:tripeptidyl-peptidase activity"/>
    <property type="evidence" value="ECO:0007669"/>
    <property type="project" value="TreeGrafter"/>
</dbReference>
<evidence type="ECO:0000256" key="3">
    <source>
        <dbReference type="ARBA" id="ARBA00022801"/>
    </source>
</evidence>
<dbReference type="PROSITE" id="PS00137">
    <property type="entry name" value="SUBTILASE_HIS"/>
    <property type="match status" value="1"/>
</dbReference>
<dbReference type="InterPro" id="IPR036852">
    <property type="entry name" value="Peptidase_S8/S53_dom_sf"/>
</dbReference>
<dbReference type="GO" id="GO:0005829">
    <property type="term" value="C:cytosol"/>
    <property type="evidence" value="ECO:0007669"/>
    <property type="project" value="TreeGrafter"/>
</dbReference>
<dbReference type="CDD" id="cd04077">
    <property type="entry name" value="Peptidases_S8_PCSK9_ProteinaseK_like"/>
    <property type="match status" value="1"/>
</dbReference>
<dbReference type="InterPro" id="IPR000209">
    <property type="entry name" value="Peptidase_S8/S53_dom"/>
</dbReference>
<keyword evidence="10" id="KW-1185">Reference proteome</keyword>
<dbReference type="InterPro" id="IPR022398">
    <property type="entry name" value="Peptidase_S8_His-AS"/>
</dbReference>
<proteinExistence type="inferred from homology"/>
<keyword evidence="4 6" id="KW-0720">Serine protease</keyword>
<evidence type="ECO:0000313" key="10">
    <source>
        <dbReference type="Proteomes" id="UP001314263"/>
    </source>
</evidence>
<dbReference type="GO" id="GO:0006508">
    <property type="term" value="P:proteolysis"/>
    <property type="evidence" value="ECO:0007669"/>
    <property type="project" value="UniProtKB-KW"/>
</dbReference>